<name>A0A8T4HCR4_9SPHI</name>
<comment type="caution">
    <text evidence="13">The sequence shown here is derived from an EMBL/GenBank/DDBJ whole genome shotgun (WGS) entry which is preliminary data.</text>
</comment>
<evidence type="ECO:0000256" key="9">
    <source>
        <dbReference type="SAM" id="MobiDB-lite"/>
    </source>
</evidence>
<feature type="region of interest" description="Disordered" evidence="9">
    <location>
        <begin position="283"/>
        <end position="308"/>
    </location>
</feature>
<evidence type="ECO:0000256" key="6">
    <source>
        <dbReference type="ARBA" id="ARBA00023136"/>
    </source>
</evidence>
<dbReference type="SUPFAM" id="SSF49452">
    <property type="entry name" value="Starch-binding domain-like"/>
    <property type="match status" value="1"/>
</dbReference>
<dbReference type="InterPro" id="IPR013784">
    <property type="entry name" value="Carb-bd-like_fold"/>
</dbReference>
<feature type="compositionally biased region" description="Polar residues" evidence="9">
    <location>
        <begin position="288"/>
        <end position="302"/>
    </location>
</feature>
<comment type="similarity">
    <text evidence="8">Belongs to the TonB-dependent receptor family.</text>
</comment>
<dbReference type="SUPFAM" id="SSF56935">
    <property type="entry name" value="Porins"/>
    <property type="match status" value="1"/>
</dbReference>
<evidence type="ECO:0000313" key="14">
    <source>
        <dbReference type="Proteomes" id="UP000679691"/>
    </source>
</evidence>
<evidence type="ECO:0000313" key="13">
    <source>
        <dbReference type="EMBL" id="MBP3942551.1"/>
    </source>
</evidence>
<proteinExistence type="inferred from homology"/>
<evidence type="ECO:0000256" key="7">
    <source>
        <dbReference type="ARBA" id="ARBA00023237"/>
    </source>
</evidence>
<dbReference type="InterPro" id="IPR036942">
    <property type="entry name" value="Beta-barrel_TonB_sf"/>
</dbReference>
<dbReference type="Proteomes" id="UP000679691">
    <property type="component" value="Unassembled WGS sequence"/>
</dbReference>
<feature type="domain" description="TonB-dependent receptor plug" evidence="11">
    <location>
        <begin position="152"/>
        <end position="227"/>
    </location>
</feature>
<dbReference type="Gene3D" id="2.170.130.10">
    <property type="entry name" value="TonB-dependent receptor, plug domain"/>
    <property type="match status" value="1"/>
</dbReference>
<evidence type="ECO:0000256" key="2">
    <source>
        <dbReference type="ARBA" id="ARBA00022448"/>
    </source>
</evidence>
<protein>
    <submittedName>
        <fullName evidence="13">TonB-dependent receptor</fullName>
    </submittedName>
</protein>
<evidence type="ECO:0000256" key="4">
    <source>
        <dbReference type="ARBA" id="ARBA00022692"/>
    </source>
</evidence>
<dbReference type="Pfam" id="PF13620">
    <property type="entry name" value="CarboxypepD_reg"/>
    <property type="match status" value="1"/>
</dbReference>
<dbReference type="GO" id="GO:0015344">
    <property type="term" value="F:siderophore uptake transmembrane transporter activity"/>
    <property type="evidence" value="ECO:0007669"/>
    <property type="project" value="TreeGrafter"/>
</dbReference>
<dbReference type="InterPro" id="IPR037066">
    <property type="entry name" value="Plug_dom_sf"/>
</dbReference>
<feature type="chain" id="PRO_5035816584" evidence="10">
    <location>
        <begin position="26"/>
        <end position="817"/>
    </location>
</feature>
<evidence type="ECO:0000256" key="10">
    <source>
        <dbReference type="SAM" id="SignalP"/>
    </source>
</evidence>
<evidence type="ECO:0000256" key="8">
    <source>
        <dbReference type="PROSITE-ProRule" id="PRU01360"/>
    </source>
</evidence>
<dbReference type="Pfam" id="PF07715">
    <property type="entry name" value="Plug"/>
    <property type="match status" value="1"/>
</dbReference>
<dbReference type="GO" id="GO:0030246">
    <property type="term" value="F:carbohydrate binding"/>
    <property type="evidence" value="ECO:0007669"/>
    <property type="project" value="InterPro"/>
</dbReference>
<keyword evidence="6 8" id="KW-0472">Membrane</keyword>
<dbReference type="GO" id="GO:0009279">
    <property type="term" value="C:cell outer membrane"/>
    <property type="evidence" value="ECO:0007669"/>
    <property type="project" value="UniProtKB-SubCell"/>
</dbReference>
<keyword evidence="13" id="KW-0675">Receptor</keyword>
<dbReference type="InterPro" id="IPR039426">
    <property type="entry name" value="TonB-dep_rcpt-like"/>
</dbReference>
<dbReference type="Pfam" id="PF14905">
    <property type="entry name" value="OMP_b-brl_3"/>
    <property type="match status" value="1"/>
</dbReference>
<evidence type="ECO:0000256" key="3">
    <source>
        <dbReference type="ARBA" id="ARBA00022452"/>
    </source>
</evidence>
<dbReference type="Gene3D" id="2.60.40.1120">
    <property type="entry name" value="Carboxypeptidase-like, regulatory domain"/>
    <property type="match status" value="1"/>
</dbReference>
<keyword evidence="7 8" id="KW-0998">Cell outer membrane</keyword>
<dbReference type="RefSeq" id="WP_353546035.1">
    <property type="nucleotide sequence ID" value="NZ_JAGKSB010000003.1"/>
</dbReference>
<dbReference type="PANTHER" id="PTHR30069">
    <property type="entry name" value="TONB-DEPENDENT OUTER MEMBRANE RECEPTOR"/>
    <property type="match status" value="1"/>
</dbReference>
<dbReference type="GO" id="GO:0044718">
    <property type="term" value="P:siderophore transmembrane transport"/>
    <property type="evidence" value="ECO:0007669"/>
    <property type="project" value="TreeGrafter"/>
</dbReference>
<dbReference type="AlphaFoldDB" id="A0A8T4HCR4"/>
<feature type="domain" description="Outer membrane protein beta-barrel" evidence="12">
    <location>
        <begin position="379"/>
        <end position="792"/>
    </location>
</feature>
<dbReference type="InterPro" id="IPR012910">
    <property type="entry name" value="Plug_dom"/>
</dbReference>
<reference evidence="13" key="1">
    <citation type="submission" date="2021-03" db="EMBL/GenBank/DDBJ databases">
        <authorList>
            <person name="Lu T."/>
            <person name="Wang Q."/>
            <person name="Han X."/>
        </authorList>
    </citation>
    <scope>NUCLEOTIDE SEQUENCE</scope>
    <source>
        <strain evidence="13">WQ 2009</strain>
    </source>
</reference>
<accession>A0A8T4HCR4</accession>
<dbReference type="Gene3D" id="2.40.170.20">
    <property type="entry name" value="TonB-dependent receptor, beta-barrel domain"/>
    <property type="match status" value="1"/>
</dbReference>
<keyword evidence="14" id="KW-1185">Reference proteome</keyword>
<keyword evidence="3 8" id="KW-1134">Transmembrane beta strand</keyword>
<evidence type="ECO:0000259" key="11">
    <source>
        <dbReference type="Pfam" id="PF07715"/>
    </source>
</evidence>
<comment type="subcellular location">
    <subcellularLocation>
        <location evidence="1 8">Cell outer membrane</location>
        <topology evidence="1 8">Multi-pass membrane protein</topology>
    </subcellularLocation>
</comment>
<evidence type="ECO:0000259" key="12">
    <source>
        <dbReference type="Pfam" id="PF14905"/>
    </source>
</evidence>
<keyword evidence="5 10" id="KW-0732">Signal</keyword>
<dbReference type="PANTHER" id="PTHR30069:SF29">
    <property type="entry name" value="HEMOGLOBIN AND HEMOGLOBIN-HAPTOGLOBIN-BINDING PROTEIN 1-RELATED"/>
    <property type="match status" value="1"/>
</dbReference>
<sequence>MALASTKLYISASILLLATPSLSQAQQALIKGLLVDKETGSPISSASSALLQQSNKSYVKGAQSLDNGSLTFTDLAAGTYAVRISYVGYESILKENITVKSGQQLDLGKIVLSPSGELLAEVLVEGRAPAMQIGVDRKIFNVAQSMVSVGGTASDLLANVPTLQVDMDGAVQLRGSTSVKILIDGKESAMAGSNITALLQSMPANSIERVEIITNPSSKYDAEGQSGIVNIVLKKNIRTGLNGTANVSAGSYNNYQAGIALNYRDNKVNYFGNYTYNRRNMVGDGKRNNTYSNGSQINNNTESSRKTNSHTVKVGVDYYLDAKTTLGLSSNISLRDNNRDQDIFYNYLNHPIYTGTSTRLSRQQEDDFGYDLNLDFKREFKRQGEELVANISIGKDKEDGTNNFDQTFSDPSTLSSARYNTTSEKGKVMNFQVDYSLPFSEDKKFEAGYRSIVRNSRDYQLSNILNPTTGEFEPDYNLSNGFDLKSSVHALYANFQNKLSEKISYQVGLRAEQAYLNSIYWIINPMANSINITGGLNYFRLYPTAFLTYALGDNNDKLQLSYSRRVNRPRGWQINPFIDVSDESNYRQGNPNLLPEDIHSFELNYAKVYTGWNFISTAYYRKTNDMVQPYIYEVNPETSVTYSRWENLTDASAYGIELISKIDISRNFDLMANLNFTYNQILGSETFQTSNQNGLTWNGNLTANYKFTPTFSTQIRGDYFAPRVMAQGKTIHMAGLDIALKKDVLKSKGSIMLNVRDVFNGRKFGATTDAGNVISYFENRWSKRMITLSFSYRFGLQDSSKQKARETQAQDMGGEGF</sequence>
<gene>
    <name evidence="13" type="ORF">J5U18_03050</name>
</gene>
<dbReference type="PROSITE" id="PS52016">
    <property type="entry name" value="TONB_DEPENDENT_REC_3"/>
    <property type="match status" value="1"/>
</dbReference>
<feature type="signal peptide" evidence="10">
    <location>
        <begin position="1"/>
        <end position="25"/>
    </location>
</feature>
<keyword evidence="2 8" id="KW-0813">Transport</keyword>
<dbReference type="EMBL" id="JAGKSB010000003">
    <property type="protein sequence ID" value="MBP3942551.1"/>
    <property type="molecule type" value="Genomic_DNA"/>
</dbReference>
<evidence type="ECO:0000256" key="1">
    <source>
        <dbReference type="ARBA" id="ARBA00004571"/>
    </source>
</evidence>
<dbReference type="InterPro" id="IPR041700">
    <property type="entry name" value="OMP_b-brl_3"/>
</dbReference>
<organism evidence="13 14">
    <name type="scientific">Rhinopithecimicrobium faecis</name>
    <dbReference type="NCBI Taxonomy" id="2820698"/>
    <lineage>
        <taxon>Bacteria</taxon>
        <taxon>Pseudomonadati</taxon>
        <taxon>Bacteroidota</taxon>
        <taxon>Sphingobacteriia</taxon>
        <taxon>Sphingobacteriales</taxon>
        <taxon>Sphingobacteriaceae</taxon>
        <taxon>Rhinopithecimicrobium</taxon>
    </lineage>
</organism>
<evidence type="ECO:0000256" key="5">
    <source>
        <dbReference type="ARBA" id="ARBA00022729"/>
    </source>
</evidence>
<keyword evidence="4 8" id="KW-0812">Transmembrane</keyword>